<dbReference type="EMBL" id="CP000453">
    <property type="protein sequence ID" value="ABI57410.1"/>
    <property type="molecule type" value="Genomic_DNA"/>
</dbReference>
<evidence type="ECO:0000256" key="9">
    <source>
        <dbReference type="PIRSR" id="PIRSR000071-1"/>
    </source>
</evidence>
<evidence type="ECO:0000256" key="4">
    <source>
        <dbReference type="ARBA" id="ARBA00022448"/>
    </source>
</evidence>
<comment type="cofactor">
    <cofactor evidence="8 9">
        <name>Fe(3+)</name>
        <dbReference type="ChEBI" id="CHEBI:29034"/>
    </cofactor>
    <text evidence="8 9">Binds 1 Fe(3+) ion per subunit.</text>
</comment>
<feature type="binding site" evidence="9">
    <location>
        <position position="41"/>
    </location>
    <ligand>
        <name>Fe cation</name>
        <dbReference type="ChEBI" id="CHEBI:24875"/>
    </ligand>
</feature>
<keyword evidence="5 8" id="KW-0479">Metal-binding</keyword>
<dbReference type="PRINTS" id="PR00163">
    <property type="entry name" value="RUBREDOXIN"/>
</dbReference>
<dbReference type="FunFam" id="2.20.28.10:FF:000001">
    <property type="entry name" value="Rubredoxin"/>
    <property type="match status" value="1"/>
</dbReference>
<evidence type="ECO:0000256" key="8">
    <source>
        <dbReference type="PIRNR" id="PIRNR000071"/>
    </source>
</evidence>
<dbReference type="PIRSF" id="PIRSF000071">
    <property type="entry name" value="Rubredoxin"/>
    <property type="match status" value="1"/>
</dbReference>
<dbReference type="GO" id="GO:0009055">
    <property type="term" value="F:electron transfer activity"/>
    <property type="evidence" value="ECO:0007669"/>
    <property type="project" value="InterPro"/>
</dbReference>
<evidence type="ECO:0000256" key="5">
    <source>
        <dbReference type="ARBA" id="ARBA00022723"/>
    </source>
</evidence>
<sequence length="56" mass="6607">MEYRSWMCVVCGWIYDEEEGLPEEGIKPGTRWEDIPDDFRCPECDAAKSDFEMIEV</sequence>
<dbReference type="eggNOG" id="COG1773">
    <property type="taxonomic scope" value="Bacteria"/>
</dbReference>
<dbReference type="InterPro" id="IPR050526">
    <property type="entry name" value="Rubredoxin_ET"/>
</dbReference>
<evidence type="ECO:0000313" key="12">
    <source>
        <dbReference type="Proteomes" id="UP000001962"/>
    </source>
</evidence>
<dbReference type="OrthoDB" id="9808980at2"/>
<dbReference type="HOGENOM" id="CLU_128747_1_1_6"/>
<name>Q0A6X7_ALKEH</name>
<reference evidence="12" key="1">
    <citation type="submission" date="2006-08" db="EMBL/GenBank/DDBJ databases">
        <title>Complete sequence of Alkalilimnicola ehrilichei MLHE-1.</title>
        <authorList>
            <person name="Copeland A."/>
            <person name="Lucas S."/>
            <person name="Lapidus A."/>
            <person name="Barry K."/>
            <person name="Detter J.C."/>
            <person name="Glavina del Rio T."/>
            <person name="Hammon N."/>
            <person name="Israni S."/>
            <person name="Dalin E."/>
            <person name="Tice H."/>
            <person name="Pitluck S."/>
            <person name="Sims D."/>
            <person name="Brettin T."/>
            <person name="Bruce D."/>
            <person name="Han C."/>
            <person name="Tapia R."/>
            <person name="Gilna P."/>
            <person name="Schmutz J."/>
            <person name="Larimer F."/>
            <person name="Land M."/>
            <person name="Hauser L."/>
            <person name="Kyrpides N."/>
            <person name="Mikhailova N."/>
            <person name="Oremland R.S."/>
            <person name="Hoeft S.E."/>
            <person name="Switzer-Blum J."/>
            <person name="Kulp T."/>
            <person name="King G."/>
            <person name="Tabita R."/>
            <person name="Witte B."/>
            <person name="Santini J.M."/>
            <person name="Basu P."/>
            <person name="Hollibaugh J.T."/>
            <person name="Xie G."/>
            <person name="Stolz J.F."/>
            <person name="Richardson P."/>
        </authorList>
    </citation>
    <scope>NUCLEOTIDE SEQUENCE [LARGE SCALE GENOMIC DNA]</scope>
    <source>
        <strain evidence="12">ATCC BAA-1101 / DSM 17681 / MLHE-1</strain>
    </source>
</reference>
<dbReference type="Pfam" id="PF00301">
    <property type="entry name" value="Rubredoxin"/>
    <property type="match status" value="1"/>
</dbReference>
<dbReference type="Gene3D" id="2.20.28.10">
    <property type="match status" value="1"/>
</dbReference>
<dbReference type="GO" id="GO:0005506">
    <property type="term" value="F:iron ion binding"/>
    <property type="evidence" value="ECO:0007669"/>
    <property type="project" value="InterPro"/>
</dbReference>
<accession>Q0A6X7</accession>
<evidence type="ECO:0000256" key="2">
    <source>
        <dbReference type="ARBA" id="ARBA00004933"/>
    </source>
</evidence>
<dbReference type="PROSITE" id="PS50903">
    <property type="entry name" value="RUBREDOXIN_LIKE"/>
    <property type="match status" value="1"/>
</dbReference>
<feature type="binding site" evidence="9">
    <location>
        <position position="8"/>
    </location>
    <ligand>
        <name>Fe cation</name>
        <dbReference type="ChEBI" id="CHEBI:24875"/>
    </ligand>
</feature>
<comment type="pathway">
    <text evidence="2">Hydrocarbon metabolism; alkane degradation.</text>
</comment>
<evidence type="ECO:0000259" key="10">
    <source>
        <dbReference type="PROSITE" id="PS50903"/>
    </source>
</evidence>
<dbReference type="InterPro" id="IPR024935">
    <property type="entry name" value="Rubredoxin_dom"/>
</dbReference>
<feature type="domain" description="Rubredoxin-like" evidence="10">
    <location>
        <begin position="3"/>
        <end position="54"/>
    </location>
</feature>
<dbReference type="RefSeq" id="WP_011629804.1">
    <property type="nucleotide sequence ID" value="NC_008340.1"/>
</dbReference>
<dbReference type="KEGG" id="aeh:Mlg_2068"/>
<evidence type="ECO:0000256" key="3">
    <source>
        <dbReference type="ARBA" id="ARBA00005337"/>
    </source>
</evidence>
<keyword evidence="7 8" id="KW-0408">Iron</keyword>
<evidence type="ECO:0000256" key="1">
    <source>
        <dbReference type="ARBA" id="ARBA00002792"/>
    </source>
</evidence>
<keyword evidence="12" id="KW-1185">Reference proteome</keyword>
<protein>
    <recommendedName>
        <fullName evidence="8">Rubredoxin</fullName>
    </recommendedName>
</protein>
<dbReference type="SUPFAM" id="SSF57802">
    <property type="entry name" value="Rubredoxin-like"/>
    <property type="match status" value="1"/>
</dbReference>
<organism evidence="11 12">
    <name type="scientific">Alkalilimnicola ehrlichii (strain ATCC BAA-1101 / DSM 17681 / MLHE-1)</name>
    <dbReference type="NCBI Taxonomy" id="187272"/>
    <lineage>
        <taxon>Bacteria</taxon>
        <taxon>Pseudomonadati</taxon>
        <taxon>Pseudomonadota</taxon>
        <taxon>Gammaproteobacteria</taxon>
        <taxon>Chromatiales</taxon>
        <taxon>Ectothiorhodospiraceae</taxon>
        <taxon>Alkalilimnicola</taxon>
    </lineage>
</organism>
<dbReference type="CDD" id="cd00730">
    <property type="entry name" value="rubredoxin"/>
    <property type="match status" value="1"/>
</dbReference>
<feature type="binding site" evidence="9">
    <location>
        <position position="11"/>
    </location>
    <ligand>
        <name>Fe cation</name>
        <dbReference type="ChEBI" id="CHEBI:24875"/>
    </ligand>
</feature>
<comment type="similarity">
    <text evidence="3 8">Belongs to the rubredoxin family.</text>
</comment>
<evidence type="ECO:0000256" key="7">
    <source>
        <dbReference type="ARBA" id="ARBA00023004"/>
    </source>
</evidence>
<dbReference type="Proteomes" id="UP000001962">
    <property type="component" value="Chromosome"/>
</dbReference>
<evidence type="ECO:0000313" key="11">
    <source>
        <dbReference type="EMBL" id="ABI57410.1"/>
    </source>
</evidence>
<dbReference type="AlphaFoldDB" id="Q0A6X7"/>
<comment type="function">
    <text evidence="1">Involved in the hydrocarbon hydroxylating system, which transfers electrons from NADH to rubredoxin reductase and then through rubredoxin to alkane 1 monooxygenase.</text>
</comment>
<dbReference type="InterPro" id="IPR024922">
    <property type="entry name" value="Rubredoxin"/>
</dbReference>
<evidence type="ECO:0000256" key="6">
    <source>
        <dbReference type="ARBA" id="ARBA00022982"/>
    </source>
</evidence>
<dbReference type="PANTHER" id="PTHR47627:SF1">
    <property type="entry name" value="RUBREDOXIN-1-RELATED"/>
    <property type="match status" value="1"/>
</dbReference>
<dbReference type="InterPro" id="IPR024934">
    <property type="entry name" value="Rubredoxin-like_dom"/>
</dbReference>
<keyword evidence="4 8" id="KW-0813">Transport</keyword>
<proteinExistence type="inferred from homology"/>
<keyword evidence="6 8" id="KW-0249">Electron transport</keyword>
<gene>
    <name evidence="11" type="ordered locus">Mlg_2068</name>
</gene>
<dbReference type="PANTHER" id="PTHR47627">
    <property type="entry name" value="RUBREDOXIN"/>
    <property type="match status" value="1"/>
</dbReference>
<dbReference type="GO" id="GO:0043448">
    <property type="term" value="P:alkane catabolic process"/>
    <property type="evidence" value="ECO:0007669"/>
    <property type="project" value="TreeGrafter"/>
</dbReference>
<feature type="binding site" evidence="9">
    <location>
        <position position="44"/>
    </location>
    <ligand>
        <name>Fe cation</name>
        <dbReference type="ChEBI" id="CHEBI:24875"/>
    </ligand>
</feature>